<sequence length="124" mass="13391">MIELVILSTWQPLIGEPPGISDPRTCHSNHRLVPPADTCQLEDGQPLLEPSSQPTMVNDGEPPVNHREPPLYHHSIAAGPPSVNYHRTTGQRWSKTGLVGSGQVKEWAGSGSGLDRVGFPRGTT</sequence>
<comment type="caution">
    <text evidence="2">The sequence shown here is derived from an EMBL/GenBank/DDBJ whole genome shotgun (WGS) entry which is preliminary data.</text>
</comment>
<name>A0A6L2NSG5_TANCI</name>
<protein>
    <submittedName>
        <fullName evidence="2">Uncharacterized protein</fullName>
    </submittedName>
</protein>
<evidence type="ECO:0000256" key="1">
    <source>
        <dbReference type="SAM" id="MobiDB-lite"/>
    </source>
</evidence>
<gene>
    <name evidence="2" type="ORF">Tci_059493</name>
</gene>
<reference evidence="2" key="1">
    <citation type="journal article" date="2019" name="Sci. Rep.">
        <title>Draft genome of Tanacetum cinerariifolium, the natural source of mosquito coil.</title>
        <authorList>
            <person name="Yamashiro T."/>
            <person name="Shiraishi A."/>
            <person name="Satake H."/>
            <person name="Nakayama K."/>
        </authorList>
    </citation>
    <scope>NUCLEOTIDE SEQUENCE</scope>
</reference>
<organism evidence="2">
    <name type="scientific">Tanacetum cinerariifolium</name>
    <name type="common">Dalmatian daisy</name>
    <name type="synonym">Chrysanthemum cinerariifolium</name>
    <dbReference type="NCBI Taxonomy" id="118510"/>
    <lineage>
        <taxon>Eukaryota</taxon>
        <taxon>Viridiplantae</taxon>
        <taxon>Streptophyta</taxon>
        <taxon>Embryophyta</taxon>
        <taxon>Tracheophyta</taxon>
        <taxon>Spermatophyta</taxon>
        <taxon>Magnoliopsida</taxon>
        <taxon>eudicotyledons</taxon>
        <taxon>Gunneridae</taxon>
        <taxon>Pentapetalae</taxon>
        <taxon>asterids</taxon>
        <taxon>campanulids</taxon>
        <taxon>Asterales</taxon>
        <taxon>Asteraceae</taxon>
        <taxon>Asteroideae</taxon>
        <taxon>Anthemideae</taxon>
        <taxon>Anthemidinae</taxon>
        <taxon>Tanacetum</taxon>
    </lineage>
</organism>
<accession>A0A6L2NSG5</accession>
<evidence type="ECO:0000313" key="2">
    <source>
        <dbReference type="EMBL" id="GEU87515.1"/>
    </source>
</evidence>
<feature type="region of interest" description="Disordered" evidence="1">
    <location>
        <begin position="37"/>
        <end position="88"/>
    </location>
</feature>
<dbReference type="AlphaFoldDB" id="A0A6L2NSG5"/>
<proteinExistence type="predicted"/>
<dbReference type="EMBL" id="BKCJ010009556">
    <property type="protein sequence ID" value="GEU87515.1"/>
    <property type="molecule type" value="Genomic_DNA"/>
</dbReference>